<reference evidence="1" key="1">
    <citation type="submission" date="2019-10" db="EMBL/GenBank/DDBJ databases">
        <authorList>
            <consortium name="DOE Joint Genome Institute"/>
            <person name="Kuo A."/>
            <person name="Miyauchi S."/>
            <person name="Kiss E."/>
            <person name="Drula E."/>
            <person name="Kohler A."/>
            <person name="Sanchez-Garcia M."/>
            <person name="Andreopoulos B."/>
            <person name="Barry K.W."/>
            <person name="Bonito G."/>
            <person name="Buee M."/>
            <person name="Carver A."/>
            <person name="Chen C."/>
            <person name="Cichocki N."/>
            <person name="Clum A."/>
            <person name="Culley D."/>
            <person name="Crous P.W."/>
            <person name="Fauchery L."/>
            <person name="Girlanda M."/>
            <person name="Hayes R."/>
            <person name="Keri Z."/>
            <person name="Labutti K."/>
            <person name="Lipzen A."/>
            <person name="Lombard V."/>
            <person name="Magnuson J."/>
            <person name="Maillard F."/>
            <person name="Morin E."/>
            <person name="Murat C."/>
            <person name="Nolan M."/>
            <person name="Ohm R."/>
            <person name="Pangilinan J."/>
            <person name="Pereira M."/>
            <person name="Perotto S."/>
            <person name="Peter M."/>
            <person name="Riley R."/>
            <person name="Sitrit Y."/>
            <person name="Stielow B."/>
            <person name="Szollosi G."/>
            <person name="Zifcakova L."/>
            <person name="Stursova M."/>
            <person name="Spatafora J.W."/>
            <person name="Tedersoo L."/>
            <person name="Vaario L.-M."/>
            <person name="Yamada A."/>
            <person name="Yan M."/>
            <person name="Wang P."/>
            <person name="Xu J."/>
            <person name="Bruns T."/>
            <person name="Baldrian P."/>
            <person name="Vilgalys R."/>
            <person name="Henrissat B."/>
            <person name="Grigoriev I.V."/>
            <person name="Hibbett D."/>
            <person name="Nagy L.G."/>
            <person name="Martin F.M."/>
        </authorList>
    </citation>
    <scope>NUCLEOTIDE SEQUENCE</scope>
    <source>
        <strain evidence="1">P2</strain>
    </source>
</reference>
<name>A0ACB6Z5N5_THEGA</name>
<organism evidence="1 2">
    <name type="scientific">Thelephora ganbajun</name>
    <name type="common">Ganba fungus</name>
    <dbReference type="NCBI Taxonomy" id="370292"/>
    <lineage>
        <taxon>Eukaryota</taxon>
        <taxon>Fungi</taxon>
        <taxon>Dikarya</taxon>
        <taxon>Basidiomycota</taxon>
        <taxon>Agaricomycotina</taxon>
        <taxon>Agaricomycetes</taxon>
        <taxon>Thelephorales</taxon>
        <taxon>Thelephoraceae</taxon>
        <taxon>Thelephora</taxon>
    </lineage>
</organism>
<keyword evidence="2" id="KW-1185">Reference proteome</keyword>
<accession>A0ACB6Z5N5</accession>
<dbReference type="EMBL" id="MU118138">
    <property type="protein sequence ID" value="KAF9644461.1"/>
    <property type="molecule type" value="Genomic_DNA"/>
</dbReference>
<protein>
    <submittedName>
        <fullName evidence="1">Ribosomal protein S5 domain 2-like protein</fullName>
    </submittedName>
</protein>
<proteinExistence type="predicted"/>
<reference evidence="1" key="2">
    <citation type="journal article" date="2020" name="Nat. Commun.">
        <title>Large-scale genome sequencing of mycorrhizal fungi provides insights into the early evolution of symbiotic traits.</title>
        <authorList>
            <person name="Miyauchi S."/>
            <person name="Kiss E."/>
            <person name="Kuo A."/>
            <person name="Drula E."/>
            <person name="Kohler A."/>
            <person name="Sanchez-Garcia M."/>
            <person name="Morin E."/>
            <person name="Andreopoulos B."/>
            <person name="Barry K.W."/>
            <person name="Bonito G."/>
            <person name="Buee M."/>
            <person name="Carver A."/>
            <person name="Chen C."/>
            <person name="Cichocki N."/>
            <person name="Clum A."/>
            <person name="Culley D."/>
            <person name="Crous P.W."/>
            <person name="Fauchery L."/>
            <person name="Girlanda M."/>
            <person name="Hayes R.D."/>
            <person name="Keri Z."/>
            <person name="LaButti K."/>
            <person name="Lipzen A."/>
            <person name="Lombard V."/>
            <person name="Magnuson J."/>
            <person name="Maillard F."/>
            <person name="Murat C."/>
            <person name="Nolan M."/>
            <person name="Ohm R.A."/>
            <person name="Pangilinan J."/>
            <person name="Pereira M.F."/>
            <person name="Perotto S."/>
            <person name="Peter M."/>
            <person name="Pfister S."/>
            <person name="Riley R."/>
            <person name="Sitrit Y."/>
            <person name="Stielow J.B."/>
            <person name="Szollosi G."/>
            <person name="Zifcakova L."/>
            <person name="Stursova M."/>
            <person name="Spatafora J.W."/>
            <person name="Tedersoo L."/>
            <person name="Vaario L.M."/>
            <person name="Yamada A."/>
            <person name="Yan M."/>
            <person name="Wang P."/>
            <person name="Xu J."/>
            <person name="Bruns T."/>
            <person name="Baldrian P."/>
            <person name="Vilgalys R."/>
            <person name="Dunand C."/>
            <person name="Henrissat B."/>
            <person name="Grigoriev I.V."/>
            <person name="Hibbett D."/>
            <person name="Nagy L.G."/>
            <person name="Martin F.M."/>
        </authorList>
    </citation>
    <scope>NUCLEOTIDE SEQUENCE</scope>
    <source>
        <strain evidence="1">P2</strain>
    </source>
</reference>
<evidence type="ECO:0000313" key="1">
    <source>
        <dbReference type="EMBL" id="KAF9644461.1"/>
    </source>
</evidence>
<sequence>MGEGTRPSSPWEGCVTGIEVVSSSYHQTPPFPLSKYEKTYIQAALRELSPIRADGRSLFDYRSTALETGVASLANGSARVNIGKTAGEESGSGAEVIAAVKLEVEDVLEGEGVDGGRIVFTVSCSPAAYPHLSSTALDDLSYDTTIILNQCLSHPSLHPKNLTISPRRKSWSLNLDIMVLSDSGNVYDALFLAARSALWDAKVPKTRSVQYQPKSNILGDQDVEMSADGSGSIFNTREVAKAADFELADWWDEGEPLRVNREWPVCVTLNLVPAKSLLMYFADVTPHEEASMPLRLLLLFSFSPSGTRLRSMRLMGDGEVQLESMTLLLEGGENHAKKLFEALGKKLEEEDLRRNQKAQVKFDLR</sequence>
<comment type="caution">
    <text evidence="1">The sequence shown here is derived from an EMBL/GenBank/DDBJ whole genome shotgun (WGS) entry which is preliminary data.</text>
</comment>
<evidence type="ECO:0000313" key="2">
    <source>
        <dbReference type="Proteomes" id="UP000886501"/>
    </source>
</evidence>
<gene>
    <name evidence="1" type="ORF">BDM02DRAFT_3190598</name>
</gene>
<dbReference type="Proteomes" id="UP000886501">
    <property type="component" value="Unassembled WGS sequence"/>
</dbReference>